<dbReference type="SUPFAM" id="SSF52540">
    <property type="entry name" value="P-loop containing nucleoside triphosphate hydrolases"/>
    <property type="match status" value="1"/>
</dbReference>
<organism evidence="3 4">
    <name type="scientific">Saguinus oedipus</name>
    <name type="common">Cotton-top tamarin</name>
    <name type="synonym">Oedipomidas oedipus</name>
    <dbReference type="NCBI Taxonomy" id="9490"/>
    <lineage>
        <taxon>Eukaryota</taxon>
        <taxon>Metazoa</taxon>
        <taxon>Chordata</taxon>
        <taxon>Craniata</taxon>
        <taxon>Vertebrata</taxon>
        <taxon>Euteleostomi</taxon>
        <taxon>Mammalia</taxon>
        <taxon>Eutheria</taxon>
        <taxon>Euarchontoglires</taxon>
        <taxon>Primates</taxon>
        <taxon>Haplorrhini</taxon>
        <taxon>Platyrrhini</taxon>
        <taxon>Cebidae</taxon>
        <taxon>Callitrichinae</taxon>
        <taxon>Saguinus</taxon>
    </lineage>
</organism>
<evidence type="ECO:0000256" key="1">
    <source>
        <dbReference type="SAM" id="MobiDB-lite"/>
    </source>
</evidence>
<keyword evidence="4" id="KW-1185">Reference proteome</keyword>
<evidence type="ECO:0000313" key="4">
    <source>
        <dbReference type="Proteomes" id="UP001266305"/>
    </source>
</evidence>
<evidence type="ECO:0000259" key="2">
    <source>
        <dbReference type="Pfam" id="PF01926"/>
    </source>
</evidence>
<sequence>MLPARLTFRLLSPFLRGSVPTAALHGLPEPFLGRRCPAASSFRLSSSLGREIPHDPVNTEGFGESADMQEHFLFPEYLLEPEPEPTPKEQLRELQQQQEEEEQQRQQRREERRQQNLRARHREHRVVGHPDPAVQPSGVNCSGCGAELHCQDPGMPGYLPHEKFLRAAEADGGLARTVCQRCWLLVHHRRALHLQVSRGQYLELVSAALRRPGPSLVLYMMDLLDLPDALLPDLPALVGSKQLIVLGNKVDLLPQDTTGYRQRLRERLWDDCARAGLLLAPGHRGPQDRENSNPSDWSRTVVRDVRLISAKTGYGVEELISALQSSWRYRGDVYLVGATNAGKSTLFNTLLESDYCTAKGAEAIDRATISPWPGEMFKRQQRLKNDSTEAEDNLSKQEQNQLNFLKKHGYVVEKQKDKAPLKYKVPFEFDADSLAFDMENEPVMGAPKSTKQVQLTAQDVKDAHWFYDTPGITKENCCDTEN</sequence>
<feature type="domain" description="G" evidence="2">
    <location>
        <begin position="333"/>
        <end position="354"/>
    </location>
</feature>
<evidence type="ECO:0000313" key="3">
    <source>
        <dbReference type="EMBL" id="KAK2115776.1"/>
    </source>
</evidence>
<dbReference type="Gene3D" id="3.40.50.300">
    <property type="entry name" value="P-loop containing nucleotide triphosphate hydrolases"/>
    <property type="match status" value="1"/>
</dbReference>
<dbReference type="Pfam" id="PF01926">
    <property type="entry name" value="MMR_HSR1"/>
    <property type="match status" value="1"/>
</dbReference>
<dbReference type="InterPro" id="IPR006073">
    <property type="entry name" value="GTP-bd"/>
</dbReference>
<gene>
    <name evidence="3" type="primary">NOA1_2</name>
    <name evidence="3" type="ORF">P7K49_006402</name>
</gene>
<dbReference type="Proteomes" id="UP001266305">
    <property type="component" value="Unassembled WGS sequence"/>
</dbReference>
<proteinExistence type="predicted"/>
<dbReference type="InterPro" id="IPR027417">
    <property type="entry name" value="P-loop_NTPase"/>
</dbReference>
<comment type="caution">
    <text evidence="3">The sequence shown here is derived from an EMBL/GenBank/DDBJ whole genome shotgun (WGS) entry which is preliminary data.</text>
</comment>
<dbReference type="EMBL" id="JASSZA010000003">
    <property type="protein sequence ID" value="KAK2115776.1"/>
    <property type="molecule type" value="Genomic_DNA"/>
</dbReference>
<feature type="region of interest" description="Disordered" evidence="1">
    <location>
        <begin position="80"/>
        <end position="134"/>
    </location>
</feature>
<feature type="compositionally biased region" description="Basic and acidic residues" evidence="1">
    <location>
        <begin position="103"/>
        <end position="114"/>
    </location>
</feature>
<name>A0ABQ9W333_SAGOE</name>
<dbReference type="CDD" id="cd01855">
    <property type="entry name" value="YqeH"/>
    <property type="match status" value="1"/>
</dbReference>
<dbReference type="PANTHER" id="PTHR46406">
    <property type="entry name" value="NITRIC OXIDE-ASSOCIATED PROTEIN 1"/>
    <property type="match status" value="1"/>
</dbReference>
<protein>
    <submittedName>
        <fullName evidence="3">Nitric oxide associated protein 1</fullName>
    </submittedName>
</protein>
<dbReference type="InterPro" id="IPR052807">
    <property type="entry name" value="Mito_transl_resp_regulator"/>
</dbReference>
<reference evidence="3 4" key="1">
    <citation type="submission" date="2023-05" db="EMBL/GenBank/DDBJ databases">
        <title>B98-5 Cell Line De Novo Hybrid Assembly: An Optical Mapping Approach.</title>
        <authorList>
            <person name="Kananen K."/>
            <person name="Auerbach J.A."/>
            <person name="Kautto E."/>
            <person name="Blachly J.S."/>
        </authorList>
    </citation>
    <scope>NUCLEOTIDE SEQUENCE [LARGE SCALE GENOMIC DNA]</scope>
    <source>
        <strain evidence="3">B95-8</strain>
        <tissue evidence="3">Cell line</tissue>
    </source>
</reference>
<dbReference type="PANTHER" id="PTHR46406:SF1">
    <property type="entry name" value="NITRIC OXIDE-ASSOCIATED PROTEIN 1"/>
    <property type="match status" value="1"/>
</dbReference>
<accession>A0ABQ9W333</accession>